<dbReference type="Proteomes" id="UP000689195">
    <property type="component" value="Unassembled WGS sequence"/>
</dbReference>
<dbReference type="AlphaFoldDB" id="A0A8S1URH0"/>
<accession>A0A8S1URH0</accession>
<evidence type="ECO:0000313" key="2">
    <source>
        <dbReference type="Proteomes" id="UP000689195"/>
    </source>
</evidence>
<gene>
    <name evidence="1" type="ORF">PPENT_87.1.T0460047</name>
</gene>
<protein>
    <submittedName>
        <fullName evidence="1">Uncharacterized protein</fullName>
    </submittedName>
</protein>
<name>A0A8S1URH0_9CILI</name>
<organism evidence="1 2">
    <name type="scientific">Paramecium pentaurelia</name>
    <dbReference type="NCBI Taxonomy" id="43138"/>
    <lineage>
        <taxon>Eukaryota</taxon>
        <taxon>Sar</taxon>
        <taxon>Alveolata</taxon>
        <taxon>Ciliophora</taxon>
        <taxon>Intramacronucleata</taxon>
        <taxon>Oligohymenophorea</taxon>
        <taxon>Peniculida</taxon>
        <taxon>Parameciidae</taxon>
        <taxon>Paramecium</taxon>
    </lineage>
</organism>
<sequence>MKQKQQSDQKNTKMKTDINDIRFLMQQNNELMQQISHRLNNRNQVFQLEQQLKTERKQFINTSRKVGLLSNQLEKIQQIVLSQKEKIKSQQQLSKSQLKQTQQIPQNQTVEKVRSKSSNIRNVDVGFIKSKIKQALQEVMCEYLD</sequence>
<keyword evidence="2" id="KW-1185">Reference proteome</keyword>
<reference evidence="1" key="1">
    <citation type="submission" date="2021-01" db="EMBL/GenBank/DDBJ databases">
        <authorList>
            <consortium name="Genoscope - CEA"/>
            <person name="William W."/>
        </authorList>
    </citation>
    <scope>NUCLEOTIDE SEQUENCE</scope>
</reference>
<proteinExistence type="predicted"/>
<dbReference type="EMBL" id="CAJJDO010000046">
    <property type="protein sequence ID" value="CAD8166747.1"/>
    <property type="molecule type" value="Genomic_DNA"/>
</dbReference>
<evidence type="ECO:0000313" key="1">
    <source>
        <dbReference type="EMBL" id="CAD8166747.1"/>
    </source>
</evidence>
<comment type="caution">
    <text evidence="1">The sequence shown here is derived from an EMBL/GenBank/DDBJ whole genome shotgun (WGS) entry which is preliminary data.</text>
</comment>
<dbReference type="OrthoDB" id="305667at2759"/>